<dbReference type="AlphaFoldDB" id="A0A934K3J1"/>
<keyword evidence="3" id="KW-1185">Reference proteome</keyword>
<evidence type="ECO:0000313" key="2">
    <source>
        <dbReference type="EMBL" id="MBJ7598214.1"/>
    </source>
</evidence>
<gene>
    <name evidence="2" type="ORF">JF922_09030</name>
</gene>
<proteinExistence type="predicted"/>
<name>A0A934K3J1_9BACT</name>
<organism evidence="2 3">
    <name type="scientific">Candidatus Nephthysia bennettiae</name>
    <dbReference type="NCBI Taxonomy" id="3127016"/>
    <lineage>
        <taxon>Bacteria</taxon>
        <taxon>Bacillati</taxon>
        <taxon>Candidatus Dormiibacterota</taxon>
        <taxon>Candidatus Dormibacteria</taxon>
        <taxon>Candidatus Dormibacterales</taxon>
        <taxon>Candidatus Dormibacteraceae</taxon>
        <taxon>Candidatus Nephthysia</taxon>
    </lineage>
</organism>
<evidence type="ECO:0008006" key="4">
    <source>
        <dbReference type="Google" id="ProtNLM"/>
    </source>
</evidence>
<comment type="caution">
    <text evidence="2">The sequence shown here is derived from an EMBL/GenBank/DDBJ whole genome shotgun (WGS) entry which is preliminary data.</text>
</comment>
<protein>
    <recommendedName>
        <fullName evidence="4">DUF4177 domain-containing protein</fullName>
    </recommendedName>
</protein>
<sequence>MRFRSEEEPEPDEDPDEETAAAAPPGPMVPAVAAGARDLEYRTELVTAAEVVDGSTLADQLTKASSEGWDLVEIIQAGERYAILLRRPKMSDREARRVGFLPPPH</sequence>
<accession>A0A934K3J1</accession>
<dbReference type="EMBL" id="JAEKNR010000100">
    <property type="protein sequence ID" value="MBJ7598214.1"/>
    <property type="molecule type" value="Genomic_DNA"/>
</dbReference>
<evidence type="ECO:0000256" key="1">
    <source>
        <dbReference type="SAM" id="MobiDB-lite"/>
    </source>
</evidence>
<feature type="region of interest" description="Disordered" evidence="1">
    <location>
        <begin position="1"/>
        <end position="30"/>
    </location>
</feature>
<reference evidence="2" key="1">
    <citation type="submission" date="2020-10" db="EMBL/GenBank/DDBJ databases">
        <title>Ca. Dormibacterota MAGs.</title>
        <authorList>
            <person name="Montgomery K."/>
        </authorList>
    </citation>
    <scope>NUCLEOTIDE SEQUENCE [LARGE SCALE GENOMIC DNA]</scope>
    <source>
        <strain evidence="2">SC8812_S17_10</strain>
    </source>
</reference>
<feature type="compositionally biased region" description="Acidic residues" evidence="1">
    <location>
        <begin position="7"/>
        <end position="19"/>
    </location>
</feature>
<dbReference type="Proteomes" id="UP000612893">
    <property type="component" value="Unassembled WGS sequence"/>
</dbReference>
<dbReference type="RefSeq" id="WP_338201037.1">
    <property type="nucleotide sequence ID" value="NZ_JAEKNR010000100.1"/>
</dbReference>
<evidence type="ECO:0000313" key="3">
    <source>
        <dbReference type="Proteomes" id="UP000612893"/>
    </source>
</evidence>